<sequence length="397" mass="45199">MKTPSSCSWVWRGILKHRNIARNHIKYIVAYGTNILFWHDPWCSSKPLWDIPKARNLIHLNEAATVSEVLVQGAWSTAITSLPEGHIKNLILGTEVNGYLEKDEVVWVPSTSGGFIVKLAYPVLRKEYTKVKWYRVVWGKLSVPKHSFTLWQLLSNCLPMQDRLIQKKMLQHSVCSLCNASSEHSKHLFFDCQYSKQVWEQVKNRLKIGGSVKGSTTKWYDIFRLYRINSISVDIYKACIGATVHKIWCERNRQKKKNLKLSAQQLSSKIMGYMQIYFQKNLADVKESTSLRIVAARLRLELNFKEPFPQWIKWELAAADSYMLNTDGSVQENGNGFGGVIRDIMGNVSLAYAGSSSKPSVIYQELFAIAKGLQHTKEKGIINLEVNSDSAGAINII</sequence>
<dbReference type="OrthoDB" id="1744960at2759"/>
<dbReference type="Proteomes" id="UP000631114">
    <property type="component" value="Unassembled WGS sequence"/>
</dbReference>
<feature type="domain" description="Reverse transcriptase zinc-binding" evidence="2">
    <location>
        <begin position="115"/>
        <end position="199"/>
    </location>
</feature>
<evidence type="ECO:0000259" key="2">
    <source>
        <dbReference type="Pfam" id="PF13966"/>
    </source>
</evidence>
<name>A0A835M0A6_9MAGN</name>
<dbReference type="Pfam" id="PF13456">
    <property type="entry name" value="RVT_3"/>
    <property type="match status" value="1"/>
</dbReference>
<dbReference type="Gene3D" id="3.30.420.10">
    <property type="entry name" value="Ribonuclease H-like superfamily/Ribonuclease H"/>
    <property type="match status" value="1"/>
</dbReference>
<dbReference type="Pfam" id="PF13966">
    <property type="entry name" value="zf-RVT"/>
    <property type="match status" value="1"/>
</dbReference>
<evidence type="ECO:0008006" key="5">
    <source>
        <dbReference type="Google" id="ProtNLM"/>
    </source>
</evidence>
<evidence type="ECO:0000313" key="4">
    <source>
        <dbReference type="Proteomes" id="UP000631114"/>
    </source>
</evidence>
<organism evidence="3 4">
    <name type="scientific">Coptis chinensis</name>
    <dbReference type="NCBI Taxonomy" id="261450"/>
    <lineage>
        <taxon>Eukaryota</taxon>
        <taxon>Viridiplantae</taxon>
        <taxon>Streptophyta</taxon>
        <taxon>Embryophyta</taxon>
        <taxon>Tracheophyta</taxon>
        <taxon>Spermatophyta</taxon>
        <taxon>Magnoliopsida</taxon>
        <taxon>Ranunculales</taxon>
        <taxon>Ranunculaceae</taxon>
        <taxon>Coptidoideae</taxon>
        <taxon>Coptis</taxon>
    </lineage>
</organism>
<proteinExistence type="predicted"/>
<gene>
    <name evidence="3" type="ORF">IFM89_021260</name>
</gene>
<dbReference type="PANTHER" id="PTHR33116">
    <property type="entry name" value="REVERSE TRANSCRIPTASE ZINC-BINDING DOMAIN-CONTAINING PROTEIN-RELATED-RELATED"/>
    <property type="match status" value="1"/>
</dbReference>
<dbReference type="SUPFAM" id="SSF53098">
    <property type="entry name" value="Ribonuclease H-like"/>
    <property type="match status" value="1"/>
</dbReference>
<dbReference type="EMBL" id="JADFTS010000003">
    <property type="protein sequence ID" value="KAF9614903.1"/>
    <property type="molecule type" value="Genomic_DNA"/>
</dbReference>
<dbReference type="InterPro" id="IPR036397">
    <property type="entry name" value="RNaseH_sf"/>
</dbReference>
<dbReference type="InterPro" id="IPR044730">
    <property type="entry name" value="RNase_H-like_dom_plant"/>
</dbReference>
<dbReference type="InterPro" id="IPR012337">
    <property type="entry name" value="RNaseH-like_sf"/>
</dbReference>
<evidence type="ECO:0000259" key="1">
    <source>
        <dbReference type="Pfam" id="PF13456"/>
    </source>
</evidence>
<protein>
    <recommendedName>
        <fullName evidence="5">Reverse transcriptase zinc-binding domain-containing protein</fullName>
    </recommendedName>
</protein>
<dbReference type="AlphaFoldDB" id="A0A835M0A6"/>
<reference evidence="3 4" key="1">
    <citation type="submission" date="2020-10" db="EMBL/GenBank/DDBJ databases">
        <title>The Coptis chinensis genome and diversification of protoberbering-type alkaloids.</title>
        <authorList>
            <person name="Wang B."/>
            <person name="Shu S."/>
            <person name="Song C."/>
            <person name="Liu Y."/>
        </authorList>
    </citation>
    <scope>NUCLEOTIDE SEQUENCE [LARGE SCALE GENOMIC DNA]</scope>
    <source>
        <strain evidence="3">HL-2020</strain>
        <tissue evidence="3">Leaf</tissue>
    </source>
</reference>
<accession>A0A835M0A6</accession>
<keyword evidence="4" id="KW-1185">Reference proteome</keyword>
<dbReference type="InterPro" id="IPR002156">
    <property type="entry name" value="RNaseH_domain"/>
</dbReference>
<dbReference type="CDD" id="cd06222">
    <property type="entry name" value="RNase_H_like"/>
    <property type="match status" value="1"/>
</dbReference>
<dbReference type="InterPro" id="IPR026960">
    <property type="entry name" value="RVT-Znf"/>
</dbReference>
<feature type="domain" description="RNase H type-1" evidence="1">
    <location>
        <begin position="325"/>
        <end position="396"/>
    </location>
</feature>
<dbReference type="GO" id="GO:0004523">
    <property type="term" value="F:RNA-DNA hybrid ribonuclease activity"/>
    <property type="evidence" value="ECO:0007669"/>
    <property type="project" value="InterPro"/>
</dbReference>
<comment type="caution">
    <text evidence="3">The sequence shown here is derived from an EMBL/GenBank/DDBJ whole genome shotgun (WGS) entry which is preliminary data.</text>
</comment>
<dbReference type="PANTHER" id="PTHR33116:SF84">
    <property type="entry name" value="RNA-DIRECTED DNA POLYMERASE"/>
    <property type="match status" value="1"/>
</dbReference>
<evidence type="ECO:0000313" key="3">
    <source>
        <dbReference type="EMBL" id="KAF9614903.1"/>
    </source>
</evidence>
<dbReference type="GO" id="GO:0003676">
    <property type="term" value="F:nucleic acid binding"/>
    <property type="evidence" value="ECO:0007669"/>
    <property type="project" value="InterPro"/>
</dbReference>